<comment type="caution">
    <text evidence="20">The sequence shown here is derived from an EMBL/GenBank/DDBJ whole genome shotgun (WGS) entry which is preliminary data.</text>
</comment>
<evidence type="ECO:0000256" key="7">
    <source>
        <dbReference type="ARBA" id="ARBA00022692"/>
    </source>
</evidence>
<evidence type="ECO:0000256" key="12">
    <source>
        <dbReference type="ARBA" id="ARBA00023136"/>
    </source>
</evidence>
<evidence type="ECO:0000256" key="1">
    <source>
        <dbReference type="ARBA" id="ARBA00004651"/>
    </source>
</evidence>
<keyword evidence="12 19" id="KW-0472">Membrane</keyword>
<keyword evidence="10" id="KW-0443">Lipid metabolism</keyword>
<evidence type="ECO:0000256" key="9">
    <source>
        <dbReference type="ARBA" id="ARBA00022989"/>
    </source>
</evidence>
<keyword evidence="14" id="KW-0594">Phospholipid biosynthesis</keyword>
<gene>
    <name evidence="20" type="primary">Serinc5</name>
    <name evidence="20" type="ORF">NEOCOR_R04029</name>
</gene>
<feature type="transmembrane region" description="Helical" evidence="19">
    <location>
        <begin position="294"/>
        <end position="316"/>
    </location>
</feature>
<keyword evidence="4" id="KW-1003">Cell membrane</keyword>
<evidence type="ECO:0000256" key="19">
    <source>
        <dbReference type="SAM" id="Phobius"/>
    </source>
</evidence>
<comment type="subcellular location">
    <subcellularLocation>
        <location evidence="1">Cell membrane</location>
        <topology evidence="1">Multi-pass membrane protein</topology>
    </subcellularLocation>
</comment>
<evidence type="ECO:0000256" key="2">
    <source>
        <dbReference type="ARBA" id="ARBA00006665"/>
    </source>
</evidence>
<keyword evidence="5" id="KW-0444">Lipid biosynthesis</keyword>
<keyword evidence="13" id="KW-0325">Glycoprotein</keyword>
<feature type="transmembrane region" description="Helical" evidence="19">
    <location>
        <begin position="260"/>
        <end position="282"/>
    </location>
</feature>
<protein>
    <recommendedName>
        <fullName evidence="3">Serine incorporator 5</fullName>
    </recommendedName>
</protein>
<evidence type="ECO:0000256" key="5">
    <source>
        <dbReference type="ARBA" id="ARBA00022516"/>
    </source>
</evidence>
<comment type="similarity">
    <text evidence="2">Belongs to the TDE1 family.</text>
</comment>
<keyword evidence="6" id="KW-0399">Innate immunity</keyword>
<keyword evidence="7 19" id="KW-0812">Transmembrane</keyword>
<keyword evidence="11" id="KW-0051">Antiviral defense</keyword>
<keyword evidence="15" id="KW-1208">Phospholipid metabolism</keyword>
<proteinExistence type="inferred from homology"/>
<feature type="transmembrane region" description="Helical" evidence="19">
    <location>
        <begin position="212"/>
        <end position="232"/>
    </location>
</feature>
<dbReference type="InterPro" id="IPR005016">
    <property type="entry name" value="TDE1/TMS"/>
</dbReference>
<dbReference type="GO" id="GO:0008654">
    <property type="term" value="P:phospholipid biosynthetic process"/>
    <property type="evidence" value="ECO:0007669"/>
    <property type="project" value="UniProtKB-KW"/>
</dbReference>
<feature type="non-terminal residue" evidence="20">
    <location>
        <position position="331"/>
    </location>
</feature>
<evidence type="ECO:0000313" key="21">
    <source>
        <dbReference type="Proteomes" id="UP000560066"/>
    </source>
</evidence>
<evidence type="ECO:0000256" key="16">
    <source>
        <dbReference type="ARBA" id="ARBA00024479"/>
    </source>
</evidence>
<accession>A0A7L2RHP8</accession>
<evidence type="ECO:0000256" key="13">
    <source>
        <dbReference type="ARBA" id="ARBA00023180"/>
    </source>
</evidence>
<dbReference type="OrthoDB" id="5963193at2759"/>
<comment type="catalytic activity">
    <reaction evidence="16">
        <text>a 1,2-diacyl-sn-glycero-3-phospho-L-serine(in) = a 1,2-diacyl-sn-glycero-3-phospho-L-serine(out)</text>
        <dbReference type="Rhea" id="RHEA:38663"/>
        <dbReference type="ChEBI" id="CHEBI:57262"/>
    </reaction>
</comment>
<evidence type="ECO:0000256" key="17">
    <source>
        <dbReference type="ARBA" id="ARBA00024615"/>
    </source>
</evidence>
<name>A0A7L2RHP8_9PASS</name>
<evidence type="ECO:0000256" key="14">
    <source>
        <dbReference type="ARBA" id="ARBA00023209"/>
    </source>
</evidence>
<keyword evidence="21" id="KW-1185">Reference proteome</keyword>
<sequence length="331" mass="37204">CSLTYFLPLCLAAWRYVGATGGCLFIVIQLILLVEFAHKWNKNWTAGANHKQVWNGLLALVTLILYSIAVAALVLMALFYTRAEGCMYNKVLIGVNGGLCLFVSLVAISPCVQNRQPHSGLLQSGVISCYVMYLTFSALSSKPPETILDENNRNITICVPEFSQGLHRDENLVTGLGTTILFGCILYSCLTSTTRSSSEALRGIYTTAETEVTSCCFSVLIIFAKFTCFLSLTAEPEEHIEKRGGQTVVYDEKKGTVYNYAYFHFVFFLASLYVMMTVTHWFHYESAQIEKFFTGTWSIFWIKMVSCWVCVCLYLWTLIAPLCCPTREFLV</sequence>
<comment type="catalytic activity">
    <reaction evidence="17">
        <text>a 1,2-diacyl-sn-glycero-3-phosphoethanolamine(in) = a 1,2-diacyl-sn-glycero-3-phosphoethanolamine(out)</text>
        <dbReference type="Rhea" id="RHEA:38895"/>
        <dbReference type="ChEBI" id="CHEBI:64612"/>
    </reaction>
</comment>
<dbReference type="PANTHER" id="PTHR10383:SF16">
    <property type="entry name" value="SERINE INCORPORATOR 5"/>
    <property type="match status" value="1"/>
</dbReference>
<dbReference type="AlphaFoldDB" id="A0A7L2RHP8"/>
<dbReference type="Proteomes" id="UP000560066">
    <property type="component" value="Unassembled WGS sequence"/>
</dbReference>
<dbReference type="GO" id="GO:0005886">
    <property type="term" value="C:plasma membrane"/>
    <property type="evidence" value="ECO:0007669"/>
    <property type="project" value="UniProtKB-SubCell"/>
</dbReference>
<keyword evidence="8" id="KW-0391">Immunity</keyword>
<feature type="transmembrane region" description="Helical" evidence="19">
    <location>
        <begin position="57"/>
        <end position="81"/>
    </location>
</feature>
<evidence type="ECO:0000256" key="11">
    <source>
        <dbReference type="ARBA" id="ARBA00023118"/>
    </source>
</evidence>
<feature type="transmembrane region" description="Helical" evidence="19">
    <location>
        <begin position="87"/>
        <end position="108"/>
    </location>
</feature>
<feature type="transmembrane region" description="Helical" evidence="19">
    <location>
        <begin position="172"/>
        <end position="191"/>
    </location>
</feature>
<comment type="catalytic activity">
    <reaction evidence="18">
        <text>a 1,2-diacyl-sn-glycero-3-phosphocholine(in) = a 1,2-diacyl-sn-glycero-3-phosphocholine(out)</text>
        <dbReference type="Rhea" id="RHEA:38571"/>
        <dbReference type="ChEBI" id="CHEBI:57643"/>
    </reaction>
</comment>
<feature type="non-terminal residue" evidence="20">
    <location>
        <position position="1"/>
    </location>
</feature>
<dbReference type="PANTHER" id="PTHR10383">
    <property type="entry name" value="SERINE INCORPORATOR"/>
    <property type="match status" value="1"/>
</dbReference>
<dbReference type="GO" id="GO:0051607">
    <property type="term" value="P:defense response to virus"/>
    <property type="evidence" value="ECO:0007669"/>
    <property type="project" value="UniProtKB-KW"/>
</dbReference>
<reference evidence="20 21" key="1">
    <citation type="submission" date="2019-09" db="EMBL/GenBank/DDBJ databases">
        <title>Bird 10,000 Genomes (B10K) Project - Family phase.</title>
        <authorList>
            <person name="Zhang G."/>
        </authorList>
    </citation>
    <scope>NUCLEOTIDE SEQUENCE [LARGE SCALE GENOMIC DNA]</scope>
    <source>
        <strain evidence="20">B10K-DU-002-79</strain>
    </source>
</reference>
<dbReference type="GO" id="GO:0045087">
    <property type="term" value="P:innate immune response"/>
    <property type="evidence" value="ECO:0007669"/>
    <property type="project" value="UniProtKB-KW"/>
</dbReference>
<dbReference type="Pfam" id="PF03348">
    <property type="entry name" value="Serinc"/>
    <property type="match status" value="1"/>
</dbReference>
<feature type="transmembrane region" description="Helical" evidence="19">
    <location>
        <begin position="13"/>
        <end position="36"/>
    </location>
</feature>
<evidence type="ECO:0000256" key="4">
    <source>
        <dbReference type="ARBA" id="ARBA00022475"/>
    </source>
</evidence>
<evidence type="ECO:0000313" key="20">
    <source>
        <dbReference type="EMBL" id="NXS07956.1"/>
    </source>
</evidence>
<evidence type="ECO:0000256" key="18">
    <source>
        <dbReference type="ARBA" id="ARBA00024631"/>
    </source>
</evidence>
<organism evidence="20 21">
    <name type="scientific">Neodrepanis coruscans</name>
    <name type="common">wattled asity</name>
    <dbReference type="NCBI Taxonomy" id="254563"/>
    <lineage>
        <taxon>Eukaryota</taxon>
        <taxon>Metazoa</taxon>
        <taxon>Chordata</taxon>
        <taxon>Craniata</taxon>
        <taxon>Vertebrata</taxon>
        <taxon>Euteleostomi</taxon>
        <taxon>Archelosauria</taxon>
        <taxon>Archosauria</taxon>
        <taxon>Dinosauria</taxon>
        <taxon>Saurischia</taxon>
        <taxon>Theropoda</taxon>
        <taxon>Coelurosauria</taxon>
        <taxon>Aves</taxon>
        <taxon>Neognathae</taxon>
        <taxon>Neoaves</taxon>
        <taxon>Telluraves</taxon>
        <taxon>Australaves</taxon>
        <taxon>Passeriformes</taxon>
        <taxon>Philepittidae</taxon>
        <taxon>Neodrepanis</taxon>
    </lineage>
</organism>
<evidence type="ECO:0000256" key="15">
    <source>
        <dbReference type="ARBA" id="ARBA00023264"/>
    </source>
</evidence>
<feature type="transmembrane region" description="Helical" evidence="19">
    <location>
        <begin position="120"/>
        <end position="139"/>
    </location>
</feature>
<evidence type="ECO:0000256" key="8">
    <source>
        <dbReference type="ARBA" id="ARBA00022859"/>
    </source>
</evidence>
<dbReference type="EMBL" id="VYZS01030793">
    <property type="protein sequence ID" value="NXS07956.1"/>
    <property type="molecule type" value="Genomic_DNA"/>
</dbReference>
<evidence type="ECO:0000256" key="6">
    <source>
        <dbReference type="ARBA" id="ARBA00022588"/>
    </source>
</evidence>
<keyword evidence="9 19" id="KW-1133">Transmembrane helix</keyword>
<evidence type="ECO:0000256" key="3">
    <source>
        <dbReference type="ARBA" id="ARBA00021252"/>
    </source>
</evidence>
<evidence type="ECO:0000256" key="10">
    <source>
        <dbReference type="ARBA" id="ARBA00023098"/>
    </source>
</evidence>